<dbReference type="InterPro" id="IPR044053">
    <property type="entry name" value="AsaB-like"/>
</dbReference>
<sequence>MDSHSVCYRFGINLVSLRATQETMAVDDSIEETARTMQANLNYLLPGPAINRRFVSAGVEVNTGRYGPFATTIRDGRTIRDHFSFDRHGFRLLDAPTSIIDFYDKPEVEQKYMTEVAGHVQQAFGADFVVPIGWMQRTSGDIGSKKKAADGEEKPYRHYGGLQPAAGEVHVDTEPSRQLAYAERHYRAARPDGPGFKRFVISSFWRTFSAPPQDCPLAVCDARSVRDDEGTPNVLWVVDRIPETEEEMLAPMDDDAQLAAAIFRHNPDHRWWYFSGMRRDEALLFKFHDSDRSVGWRVPHSAFWDASFEGANVRESIECRSIAFWE</sequence>
<proteinExistence type="inferred from homology"/>
<reference evidence="2" key="1">
    <citation type="submission" date="2023-06" db="EMBL/GenBank/DDBJ databases">
        <title>Genome-scale phylogeny and comparative genomics of the fungal order Sordariales.</title>
        <authorList>
            <consortium name="Lawrence Berkeley National Laboratory"/>
            <person name="Hensen N."/>
            <person name="Bonometti L."/>
            <person name="Westerberg I."/>
            <person name="Brannstrom I.O."/>
            <person name="Guillou S."/>
            <person name="Cros-Aarteil S."/>
            <person name="Calhoun S."/>
            <person name="Haridas S."/>
            <person name="Kuo A."/>
            <person name="Mondo S."/>
            <person name="Pangilinan J."/>
            <person name="Riley R."/>
            <person name="Labutti K."/>
            <person name="Andreopoulos B."/>
            <person name="Lipzen A."/>
            <person name="Chen C."/>
            <person name="Yanf M."/>
            <person name="Daum C."/>
            <person name="Ng V."/>
            <person name="Clum A."/>
            <person name="Steindorff A."/>
            <person name="Ohm R."/>
            <person name="Martin F."/>
            <person name="Silar P."/>
            <person name="Natvig D."/>
            <person name="Lalanne C."/>
            <person name="Gautier V."/>
            <person name="Ament-Velasquez S.L."/>
            <person name="Kruys A."/>
            <person name="Hutchinson M.I."/>
            <person name="Powell A.J."/>
            <person name="Barry K."/>
            <person name="Miller A.N."/>
            <person name="Grigoriev I.V."/>
            <person name="Debuchy R."/>
            <person name="Gladieux P."/>
            <person name="Thoren M.H."/>
            <person name="Johannesson H."/>
        </authorList>
    </citation>
    <scope>NUCLEOTIDE SEQUENCE</scope>
    <source>
        <strain evidence="2">PSN4</strain>
    </source>
</reference>
<dbReference type="Proteomes" id="UP001239445">
    <property type="component" value="Unassembled WGS sequence"/>
</dbReference>
<accession>A0AAJ0F4W6</accession>
<dbReference type="GO" id="GO:0016491">
    <property type="term" value="F:oxidoreductase activity"/>
    <property type="evidence" value="ECO:0007669"/>
    <property type="project" value="InterPro"/>
</dbReference>
<organism evidence="2 3">
    <name type="scientific">Echria macrotheca</name>
    <dbReference type="NCBI Taxonomy" id="438768"/>
    <lineage>
        <taxon>Eukaryota</taxon>
        <taxon>Fungi</taxon>
        <taxon>Dikarya</taxon>
        <taxon>Ascomycota</taxon>
        <taxon>Pezizomycotina</taxon>
        <taxon>Sordariomycetes</taxon>
        <taxon>Sordariomycetidae</taxon>
        <taxon>Sordariales</taxon>
        <taxon>Schizotheciaceae</taxon>
        <taxon>Echria</taxon>
    </lineage>
</organism>
<evidence type="ECO:0000256" key="1">
    <source>
        <dbReference type="ARBA" id="ARBA00023604"/>
    </source>
</evidence>
<dbReference type="EMBL" id="MU839836">
    <property type="protein sequence ID" value="KAK1753852.1"/>
    <property type="molecule type" value="Genomic_DNA"/>
</dbReference>
<gene>
    <name evidence="2" type="ORF">QBC47DRAFT_429241</name>
</gene>
<dbReference type="PANTHER" id="PTHR34598:SF3">
    <property type="entry name" value="OXIDOREDUCTASE AN1597"/>
    <property type="match status" value="1"/>
</dbReference>
<comment type="caution">
    <text evidence="2">The sequence shown here is derived from an EMBL/GenBank/DDBJ whole genome shotgun (WGS) entry which is preliminary data.</text>
</comment>
<dbReference type="PANTHER" id="PTHR34598">
    <property type="entry name" value="BLL6449 PROTEIN"/>
    <property type="match status" value="1"/>
</dbReference>
<comment type="similarity">
    <text evidence="1">Belongs to the asaB hydroxylase/desaturase family.</text>
</comment>
<dbReference type="NCBIfam" id="NF041278">
    <property type="entry name" value="CmcJ_NvfI_EfuI"/>
    <property type="match status" value="1"/>
</dbReference>
<evidence type="ECO:0000313" key="3">
    <source>
        <dbReference type="Proteomes" id="UP001239445"/>
    </source>
</evidence>
<evidence type="ECO:0000313" key="2">
    <source>
        <dbReference type="EMBL" id="KAK1753852.1"/>
    </source>
</evidence>
<name>A0AAJ0F4W6_9PEZI</name>
<protein>
    <submittedName>
        <fullName evidence="2">Uncharacterized protein</fullName>
    </submittedName>
</protein>
<keyword evidence="3" id="KW-1185">Reference proteome</keyword>
<dbReference type="AlphaFoldDB" id="A0AAJ0F4W6"/>